<dbReference type="EMBL" id="JACHGK010000013">
    <property type="protein sequence ID" value="MBB6446733.1"/>
    <property type="molecule type" value="Genomic_DNA"/>
</dbReference>
<reference evidence="1 2" key="1">
    <citation type="submission" date="2020-08" db="EMBL/GenBank/DDBJ databases">
        <title>Genomic Encyclopedia of Type Strains, Phase IV (KMG-IV): sequencing the most valuable type-strain genomes for metagenomic binning, comparative biology and taxonomic classification.</title>
        <authorList>
            <person name="Goeker M."/>
        </authorList>
    </citation>
    <scope>NUCLEOTIDE SEQUENCE [LARGE SCALE GENOMIC DNA]</scope>
    <source>
        <strain evidence="1 2">DSM 5391</strain>
    </source>
</reference>
<gene>
    <name evidence="1" type="ORF">HNR53_003397</name>
</gene>
<evidence type="ECO:0000313" key="2">
    <source>
        <dbReference type="Proteomes" id="UP000531594"/>
    </source>
</evidence>
<protein>
    <submittedName>
        <fullName evidence="1">Uncharacterized protein</fullName>
    </submittedName>
</protein>
<dbReference type="RefSeq" id="WP_221452363.1">
    <property type="nucleotide sequence ID" value="NZ_JACHGK010000013.1"/>
</dbReference>
<evidence type="ECO:0000313" key="1">
    <source>
        <dbReference type="EMBL" id="MBB6446733.1"/>
    </source>
</evidence>
<dbReference type="AlphaFoldDB" id="A0A7X0HTV4"/>
<dbReference type="Proteomes" id="UP000531594">
    <property type="component" value="Unassembled WGS sequence"/>
</dbReference>
<comment type="caution">
    <text evidence="1">The sequence shown here is derived from an EMBL/GenBank/DDBJ whole genome shotgun (WGS) entry which is preliminary data.</text>
</comment>
<organism evidence="1 2">
    <name type="scientific">Bacillus benzoevorans</name>
    <dbReference type="NCBI Taxonomy" id="1456"/>
    <lineage>
        <taxon>Bacteria</taxon>
        <taxon>Bacillati</taxon>
        <taxon>Bacillota</taxon>
        <taxon>Bacilli</taxon>
        <taxon>Bacillales</taxon>
        <taxon>Bacillaceae</taxon>
        <taxon>Bacillus</taxon>
    </lineage>
</organism>
<proteinExistence type="predicted"/>
<sequence>MMDKKVDVKNKYAGELMKINNKLNQLEKGRIYDLTNAQMDGYLSTNIEQLREMIEDLIYKIEYDEESISEKLKKSFDRFHLE</sequence>
<accession>A0A7X0HTV4</accession>
<name>A0A7X0HTV4_9BACI</name>
<keyword evidence="2" id="KW-1185">Reference proteome</keyword>